<name>A0ACA9QA53_9GLOM</name>
<reference evidence="1" key="1">
    <citation type="submission" date="2021-06" db="EMBL/GenBank/DDBJ databases">
        <authorList>
            <person name="Kallberg Y."/>
            <person name="Tangrot J."/>
            <person name="Rosling A."/>
        </authorList>
    </citation>
    <scope>NUCLEOTIDE SEQUENCE</scope>
    <source>
        <strain evidence="1">MA461A</strain>
    </source>
</reference>
<dbReference type="Proteomes" id="UP000789920">
    <property type="component" value="Unassembled WGS sequence"/>
</dbReference>
<evidence type="ECO:0000313" key="1">
    <source>
        <dbReference type="EMBL" id="CAG8740073.1"/>
    </source>
</evidence>
<feature type="non-terminal residue" evidence="1">
    <location>
        <position position="125"/>
    </location>
</feature>
<protein>
    <submittedName>
        <fullName evidence="1">26131_t:CDS:1</fullName>
    </submittedName>
</protein>
<gene>
    <name evidence="1" type="ORF">RPERSI_LOCUS13060</name>
</gene>
<evidence type="ECO:0000313" key="2">
    <source>
        <dbReference type="Proteomes" id="UP000789920"/>
    </source>
</evidence>
<accession>A0ACA9QA53</accession>
<sequence length="125" mass="14816">IETQITNENDFDIFTKKYFQAISKQKEVFILITITSKKYKGKTTRINRFNDTDSSPNHLIFQALLKPRGIKNCDTAFYFTISTTNYSKFRTIPILEEFFYKVDKEENTNREIAKHLKAFNQEAIR</sequence>
<proteinExistence type="predicted"/>
<organism evidence="1 2">
    <name type="scientific">Racocetra persica</name>
    <dbReference type="NCBI Taxonomy" id="160502"/>
    <lineage>
        <taxon>Eukaryota</taxon>
        <taxon>Fungi</taxon>
        <taxon>Fungi incertae sedis</taxon>
        <taxon>Mucoromycota</taxon>
        <taxon>Glomeromycotina</taxon>
        <taxon>Glomeromycetes</taxon>
        <taxon>Diversisporales</taxon>
        <taxon>Gigasporaceae</taxon>
        <taxon>Racocetra</taxon>
    </lineage>
</organism>
<dbReference type="EMBL" id="CAJVQC010028575">
    <property type="protein sequence ID" value="CAG8740073.1"/>
    <property type="molecule type" value="Genomic_DNA"/>
</dbReference>
<feature type="non-terminal residue" evidence="1">
    <location>
        <position position="1"/>
    </location>
</feature>
<keyword evidence="2" id="KW-1185">Reference proteome</keyword>
<comment type="caution">
    <text evidence="1">The sequence shown here is derived from an EMBL/GenBank/DDBJ whole genome shotgun (WGS) entry which is preliminary data.</text>
</comment>